<evidence type="ECO:0000313" key="3">
    <source>
        <dbReference type="EMBL" id="KAK1425145.1"/>
    </source>
</evidence>
<dbReference type="InterPro" id="IPR008906">
    <property type="entry name" value="HATC_C_dom"/>
</dbReference>
<dbReference type="PANTHER" id="PTHR11697:SF230">
    <property type="entry name" value="ZINC FINGER, MYM DOMAIN CONTAINING 1"/>
    <property type="match status" value="1"/>
</dbReference>
<dbReference type="InterPro" id="IPR025398">
    <property type="entry name" value="DUF4371"/>
</dbReference>
<keyword evidence="4" id="KW-1185">Reference proteome</keyword>
<gene>
    <name evidence="3" type="ORF">QVD17_20490</name>
</gene>
<feature type="compositionally biased region" description="Polar residues" evidence="1">
    <location>
        <begin position="36"/>
        <end position="49"/>
    </location>
</feature>
<dbReference type="EMBL" id="JAUHHV010000005">
    <property type="protein sequence ID" value="KAK1425145.1"/>
    <property type="molecule type" value="Genomic_DNA"/>
</dbReference>
<dbReference type="Pfam" id="PF14291">
    <property type="entry name" value="DUF4371"/>
    <property type="match status" value="1"/>
</dbReference>
<reference evidence="3" key="1">
    <citation type="journal article" date="2023" name="bioRxiv">
        <title>Improved chromosome-level genome assembly for marigold (Tagetes erecta).</title>
        <authorList>
            <person name="Jiang F."/>
            <person name="Yuan L."/>
            <person name="Wang S."/>
            <person name="Wang H."/>
            <person name="Xu D."/>
            <person name="Wang A."/>
            <person name="Fan W."/>
        </authorList>
    </citation>
    <scope>NUCLEOTIDE SEQUENCE</scope>
    <source>
        <strain evidence="3">WSJ</strain>
        <tissue evidence="3">Leaf</tissue>
    </source>
</reference>
<name>A0AAD8NR22_TARER</name>
<dbReference type="InterPro" id="IPR006580">
    <property type="entry name" value="Znf_TTF"/>
</dbReference>
<accession>A0AAD8NR22</accession>
<dbReference type="InterPro" id="IPR055298">
    <property type="entry name" value="AtLOH3-like"/>
</dbReference>
<dbReference type="SUPFAM" id="SSF53098">
    <property type="entry name" value="Ribonuclease H-like"/>
    <property type="match status" value="1"/>
</dbReference>
<dbReference type="PANTHER" id="PTHR11697">
    <property type="entry name" value="GENERAL TRANSCRIPTION FACTOR 2-RELATED ZINC FINGER PROTEIN"/>
    <property type="match status" value="1"/>
</dbReference>
<dbReference type="SMART" id="SM00597">
    <property type="entry name" value="ZnF_TTF"/>
    <property type="match status" value="1"/>
</dbReference>
<evidence type="ECO:0000313" key="4">
    <source>
        <dbReference type="Proteomes" id="UP001229421"/>
    </source>
</evidence>
<dbReference type="Pfam" id="PF05699">
    <property type="entry name" value="Dimer_Tnp_hAT"/>
    <property type="match status" value="1"/>
</dbReference>
<evidence type="ECO:0000259" key="2">
    <source>
        <dbReference type="SMART" id="SM00597"/>
    </source>
</evidence>
<organism evidence="3 4">
    <name type="scientific">Tagetes erecta</name>
    <name type="common">African marigold</name>
    <dbReference type="NCBI Taxonomy" id="13708"/>
    <lineage>
        <taxon>Eukaryota</taxon>
        <taxon>Viridiplantae</taxon>
        <taxon>Streptophyta</taxon>
        <taxon>Embryophyta</taxon>
        <taxon>Tracheophyta</taxon>
        <taxon>Spermatophyta</taxon>
        <taxon>Magnoliopsida</taxon>
        <taxon>eudicotyledons</taxon>
        <taxon>Gunneridae</taxon>
        <taxon>Pentapetalae</taxon>
        <taxon>asterids</taxon>
        <taxon>campanulids</taxon>
        <taxon>Asterales</taxon>
        <taxon>Asteraceae</taxon>
        <taxon>Asteroideae</taxon>
        <taxon>Heliantheae alliance</taxon>
        <taxon>Tageteae</taxon>
        <taxon>Tagetes</taxon>
    </lineage>
</organism>
<dbReference type="InterPro" id="IPR012337">
    <property type="entry name" value="RNaseH-like_sf"/>
</dbReference>
<evidence type="ECO:0000256" key="1">
    <source>
        <dbReference type="SAM" id="MobiDB-lite"/>
    </source>
</evidence>
<comment type="caution">
    <text evidence="3">The sequence shown here is derived from an EMBL/GenBank/DDBJ whole genome shotgun (WGS) entry which is preliminary data.</text>
</comment>
<protein>
    <recommendedName>
        <fullName evidence="2">TTF-type domain-containing protein</fullName>
    </recommendedName>
</protein>
<sequence>MGKEKVKLKTIHSFFKRKDIVEENDVANQEVKRQKASTSETQLNENQQEPHVFEAPHSNTNEAQAPQSNINEVDLNHLERDPGKRKQMCCYPVNLREEVRRAYLKLGPFQMRLKDWLEWSPTTNASYCLLCYVFNDKPNVSNGQDAFTVKGFDNWKKINDGKRCAYLKHICSSKHRNAVEYSDNLMNQATHIGNVFEKQSEELLVANRLRLKGSIDVVRWLTFQACPLRGHDESSRSKNRGNFIELLKLLASYNVELAKVILENAPKNSKYTSSDIQKEILSILANKVRKYIRSEVGDSYFCVMVDESRDESKKEQMAIVLRFVDVKGMIRERFLDLVHVRDTLSVTLKDSLWSQLLQYQFDVTKIRGQGYDGASNMRGQWNGLQALVRKNCPYAYYVHCFAHRLQLALVCASREISSVHQFFRNLVFIINVVCASSKRHDELQKAKAVEVKNLLEMGEIKSGSGLNQVGTLKRAGDSRWGSHFNSVNSLLNMFVVTRGVLQGIIEDNSNDYIQRGDADAAYGHLHSFEFVFILHLMKEVMGRTDTLSQALQKKSQDILNAMELVTSTKVTLNNFRNNGCDSFIEHVTFFCNKHLIEMPDMNAPYTSTRYRPRKKDLHVTYEHYYRVDLFTSTLDKQLEELNSRFNEHSMELLSLSCSLVAKEINVDQICLLVEKYYPEDFTEQEIIQLRYQLELFNVEWTKNTILSGISTISELCKSLVETQKRETYYLVDRVVQLILTLPVSTATTERGFSAMKIFKNRLRNKMSDDYLANSLVVYIEKEISETFDSDAIIDDFKDLKGRRVALYILQTNKRNMPNEQRPKDRRCNHLPL</sequence>
<proteinExistence type="predicted"/>
<dbReference type="Proteomes" id="UP001229421">
    <property type="component" value="Unassembled WGS sequence"/>
</dbReference>
<feature type="region of interest" description="Disordered" evidence="1">
    <location>
        <begin position="30"/>
        <end position="50"/>
    </location>
</feature>
<dbReference type="AlphaFoldDB" id="A0AAD8NR22"/>
<dbReference type="GO" id="GO:0046983">
    <property type="term" value="F:protein dimerization activity"/>
    <property type="evidence" value="ECO:0007669"/>
    <property type="project" value="InterPro"/>
</dbReference>
<feature type="domain" description="TTF-type" evidence="2">
    <location>
        <begin position="105"/>
        <end position="198"/>
    </location>
</feature>